<comment type="caution">
    <text evidence="1">The sequence shown here is derived from an EMBL/GenBank/DDBJ whole genome shotgun (WGS) entry which is preliminary data.</text>
</comment>
<organism evidence="1 2">
    <name type="scientific">Monodon monoceros</name>
    <name type="common">Narwhal</name>
    <name type="synonym">Ceratodon monodon</name>
    <dbReference type="NCBI Taxonomy" id="40151"/>
    <lineage>
        <taxon>Eukaryota</taxon>
        <taxon>Metazoa</taxon>
        <taxon>Chordata</taxon>
        <taxon>Craniata</taxon>
        <taxon>Vertebrata</taxon>
        <taxon>Euteleostomi</taxon>
        <taxon>Mammalia</taxon>
        <taxon>Eutheria</taxon>
        <taxon>Laurasiatheria</taxon>
        <taxon>Artiodactyla</taxon>
        <taxon>Whippomorpha</taxon>
        <taxon>Cetacea</taxon>
        <taxon>Odontoceti</taxon>
        <taxon>Monodontidae</taxon>
        <taxon>Monodon</taxon>
    </lineage>
</organism>
<dbReference type="Proteomes" id="UP000308365">
    <property type="component" value="Unassembled WGS sequence"/>
</dbReference>
<gene>
    <name evidence="1" type="ORF">EI555_002720</name>
</gene>
<proteinExistence type="predicted"/>
<name>A0A4U1EKU2_MONMO</name>
<evidence type="ECO:0000313" key="1">
    <source>
        <dbReference type="EMBL" id="TKC37019.1"/>
    </source>
</evidence>
<accession>A0A4U1EKU2</accession>
<dbReference type="AlphaFoldDB" id="A0A4U1EKU2"/>
<sequence length="118" mass="13285">MYFTPSGHILHTYACDGHEHVLHTFWAATGAGGKGQEDPFRTPEFMGLLSPMFQASFPLSCWPRWGWVSERLLSQGTLQMPLVSYSSRTDAGSWVPCTKKTRLRIRGPPTCHRYCLGP</sequence>
<feature type="non-terminal residue" evidence="1">
    <location>
        <position position="118"/>
    </location>
</feature>
<protein>
    <submittedName>
        <fullName evidence="1">Uncharacterized protein</fullName>
    </submittedName>
</protein>
<reference evidence="2" key="1">
    <citation type="journal article" date="2019" name="IScience">
        <title>Narwhal Genome Reveals Long-Term Low Genetic Diversity despite Current Large Abundance Size.</title>
        <authorList>
            <person name="Westbury M.V."/>
            <person name="Petersen B."/>
            <person name="Garde E."/>
            <person name="Heide-Jorgensen M.P."/>
            <person name="Lorenzen E.D."/>
        </authorList>
    </citation>
    <scope>NUCLEOTIDE SEQUENCE [LARGE SCALE GENOMIC DNA]</scope>
</reference>
<dbReference type="EMBL" id="RWIC01001208">
    <property type="protein sequence ID" value="TKC37019.1"/>
    <property type="molecule type" value="Genomic_DNA"/>
</dbReference>
<evidence type="ECO:0000313" key="2">
    <source>
        <dbReference type="Proteomes" id="UP000308365"/>
    </source>
</evidence>